<sequence length="133" mass="14176">MAEDPDTEREATAEFDIEMTPGDPLLTTTGRLDFTKTWTGGMVGTGRGVMISGGDPGAGEAGYVCLEIFEGSIDGREGSIAFQQFGKMSDGNSELRYEIVPGSGTAELSGITGVVELEVDQQGQHHVRLRYRG</sequence>
<keyword evidence="2" id="KW-1185">Reference proteome</keyword>
<dbReference type="AlphaFoldDB" id="A0A255GCP0"/>
<dbReference type="InterPro" id="IPR023159">
    <property type="entry name" value="SO1590-like_sf"/>
</dbReference>
<organism evidence="1 2">
    <name type="scientific">Enemella evansiae</name>
    <dbReference type="NCBI Taxonomy" id="2016499"/>
    <lineage>
        <taxon>Bacteria</taxon>
        <taxon>Bacillati</taxon>
        <taxon>Actinomycetota</taxon>
        <taxon>Actinomycetes</taxon>
        <taxon>Propionibacteriales</taxon>
        <taxon>Propionibacteriaceae</taxon>
        <taxon>Enemella</taxon>
    </lineage>
</organism>
<proteinExistence type="predicted"/>
<dbReference type="RefSeq" id="WP_094356099.1">
    <property type="nucleotide sequence ID" value="NZ_NMVK01000005.1"/>
</dbReference>
<evidence type="ECO:0000313" key="2">
    <source>
        <dbReference type="Proteomes" id="UP000215896"/>
    </source>
</evidence>
<dbReference type="Gene3D" id="2.40.350.10">
    <property type="entry name" value="SO1590-like"/>
    <property type="match status" value="1"/>
</dbReference>
<dbReference type="EMBL" id="NMVO01000013">
    <property type="protein sequence ID" value="OYO13640.1"/>
    <property type="molecule type" value="Genomic_DNA"/>
</dbReference>
<gene>
    <name evidence="1" type="ORF">CGZ94_11825</name>
</gene>
<accession>A0A255GCP0</accession>
<evidence type="ECO:0008006" key="3">
    <source>
        <dbReference type="Google" id="ProtNLM"/>
    </source>
</evidence>
<reference evidence="1 2" key="1">
    <citation type="submission" date="2017-07" db="EMBL/GenBank/DDBJ databases">
        <title>Draft whole genome sequences of clinical Proprionibacteriaceae strains.</title>
        <authorList>
            <person name="Bernier A.-M."/>
            <person name="Bernard K."/>
            <person name="Domingo M.-C."/>
        </authorList>
    </citation>
    <scope>NUCLEOTIDE SEQUENCE [LARGE SCALE GENOMIC DNA]</scope>
    <source>
        <strain evidence="1 2">NML 030167</strain>
    </source>
</reference>
<evidence type="ECO:0000313" key="1">
    <source>
        <dbReference type="EMBL" id="OYO13640.1"/>
    </source>
</evidence>
<comment type="caution">
    <text evidence="1">The sequence shown here is derived from an EMBL/GenBank/DDBJ whole genome shotgun (WGS) entry which is preliminary data.</text>
</comment>
<dbReference type="OrthoDB" id="882224at2"/>
<protein>
    <recommendedName>
        <fullName evidence="3">DUF3224 domain-containing protein</fullName>
    </recommendedName>
</protein>
<dbReference type="Proteomes" id="UP000215896">
    <property type="component" value="Unassembled WGS sequence"/>
</dbReference>
<dbReference type="SUPFAM" id="SSF159238">
    <property type="entry name" value="SO1590-like"/>
    <property type="match status" value="1"/>
</dbReference>
<dbReference type="Pfam" id="PF11528">
    <property type="entry name" value="DUF3224"/>
    <property type="match status" value="1"/>
</dbReference>
<dbReference type="InterPro" id="IPR021607">
    <property type="entry name" value="DUF3224"/>
</dbReference>
<name>A0A255GCP0_9ACTN</name>